<organism evidence="4 5">
    <name type="scientific">Rhodobacter lacus</name>
    <dbReference type="NCBI Taxonomy" id="1641972"/>
    <lineage>
        <taxon>Bacteria</taxon>
        <taxon>Pseudomonadati</taxon>
        <taxon>Pseudomonadota</taxon>
        <taxon>Alphaproteobacteria</taxon>
        <taxon>Rhodobacterales</taxon>
        <taxon>Rhodobacter group</taxon>
        <taxon>Rhodobacter</taxon>
    </lineage>
</organism>
<name>A0ABW5ADI6_9RHOB</name>
<feature type="transmembrane region" description="Helical" evidence="2">
    <location>
        <begin position="609"/>
        <end position="634"/>
    </location>
</feature>
<keyword evidence="5" id="KW-1185">Reference proteome</keyword>
<evidence type="ECO:0000313" key="4">
    <source>
        <dbReference type="EMBL" id="MFD2175724.1"/>
    </source>
</evidence>
<feature type="domain" description="FeoB-type G" evidence="3">
    <location>
        <begin position="12"/>
        <end position="180"/>
    </location>
</feature>
<evidence type="ECO:0000259" key="3">
    <source>
        <dbReference type="PROSITE" id="PS51711"/>
    </source>
</evidence>
<dbReference type="Pfam" id="PF07664">
    <property type="entry name" value="FeoB_C"/>
    <property type="match status" value="1"/>
</dbReference>
<dbReference type="Pfam" id="PF07670">
    <property type="entry name" value="Gate"/>
    <property type="match status" value="2"/>
</dbReference>
<feature type="transmembrane region" description="Helical" evidence="2">
    <location>
        <begin position="408"/>
        <end position="432"/>
    </location>
</feature>
<dbReference type="Pfam" id="PF02421">
    <property type="entry name" value="FeoB_N"/>
    <property type="match status" value="1"/>
</dbReference>
<evidence type="ECO:0000313" key="5">
    <source>
        <dbReference type="Proteomes" id="UP001597413"/>
    </source>
</evidence>
<feature type="transmembrane region" description="Helical" evidence="2">
    <location>
        <begin position="229"/>
        <end position="252"/>
    </location>
</feature>
<dbReference type="InterPro" id="IPR006073">
    <property type="entry name" value="GTP-bd"/>
</dbReference>
<evidence type="ECO:0000256" key="2">
    <source>
        <dbReference type="SAM" id="Phobius"/>
    </source>
</evidence>
<comment type="caution">
    <text evidence="4">The sequence shown here is derived from an EMBL/GenBank/DDBJ whole genome shotgun (WGS) entry which is preliminary data.</text>
</comment>
<feature type="transmembrane region" description="Helical" evidence="2">
    <location>
        <begin position="368"/>
        <end position="396"/>
    </location>
</feature>
<dbReference type="InterPro" id="IPR027417">
    <property type="entry name" value="P-loop_NTPase"/>
</dbReference>
<feature type="transmembrane region" description="Helical" evidence="2">
    <location>
        <begin position="471"/>
        <end position="491"/>
    </location>
</feature>
<dbReference type="Proteomes" id="UP001597413">
    <property type="component" value="Unassembled WGS sequence"/>
</dbReference>
<dbReference type="InterPro" id="IPR011642">
    <property type="entry name" value="Gate_dom"/>
</dbReference>
<feature type="transmembrane region" description="Helical" evidence="2">
    <location>
        <begin position="334"/>
        <end position="356"/>
    </location>
</feature>
<feature type="transmembrane region" description="Helical" evidence="2">
    <location>
        <begin position="574"/>
        <end position="597"/>
    </location>
</feature>
<dbReference type="SUPFAM" id="SSF52540">
    <property type="entry name" value="P-loop containing nucleoside triphosphate hydrolases"/>
    <property type="match status" value="1"/>
</dbReference>
<keyword evidence="2" id="KW-1133">Transmembrane helix</keyword>
<proteinExistence type="predicted"/>
<accession>A0ABW5ADI6</accession>
<protein>
    <recommendedName>
        <fullName evidence="1">Ferrous iron transport protein B</fullName>
    </recommendedName>
</protein>
<dbReference type="EMBL" id="JBHUIX010000019">
    <property type="protein sequence ID" value="MFD2175724.1"/>
    <property type="molecule type" value="Genomic_DNA"/>
</dbReference>
<feature type="transmembrane region" description="Helical" evidence="2">
    <location>
        <begin position="289"/>
        <end position="314"/>
    </location>
</feature>
<keyword evidence="2" id="KW-0812">Transmembrane</keyword>
<dbReference type="InterPro" id="IPR011640">
    <property type="entry name" value="Fe2_transport_prot_B_C"/>
</dbReference>
<gene>
    <name evidence="4" type="ORF">ACFSM0_16650</name>
</gene>
<reference evidence="5" key="1">
    <citation type="journal article" date="2019" name="Int. J. Syst. Evol. Microbiol.">
        <title>The Global Catalogue of Microorganisms (GCM) 10K type strain sequencing project: providing services to taxonomists for standard genome sequencing and annotation.</title>
        <authorList>
            <consortium name="The Broad Institute Genomics Platform"/>
            <consortium name="The Broad Institute Genome Sequencing Center for Infectious Disease"/>
            <person name="Wu L."/>
            <person name="Ma J."/>
        </authorList>
    </citation>
    <scope>NUCLEOTIDE SEQUENCE [LARGE SCALE GENOMIC DNA]</scope>
    <source>
        <strain evidence="5">CCUG 55131</strain>
    </source>
</reference>
<dbReference type="CDD" id="cd01879">
    <property type="entry name" value="FeoB"/>
    <property type="match status" value="1"/>
</dbReference>
<keyword evidence="2" id="KW-0472">Membrane</keyword>
<dbReference type="PROSITE" id="PS51711">
    <property type="entry name" value="G_FEOB"/>
    <property type="match status" value="1"/>
</dbReference>
<sequence length="635" mass="67975">MTDRPLPARSDPFRLALVGPPNCGKTALFNALTGARQKVGNYAGVTVERKAGFFTTPGGNRIELIDLPGTYSLRARSPDEIVTRDVVLNHHPEEPPPELMLVVVDSVAPRAGLRLAMELLATGLPMIVVLNMIDIARHRKIEIDTAALSDELGVPVITSTAVRKGGLEMLRAQLDTTLAQGLPEPGPNLWTPPDAADLRLSHRAADRLIDRAITHPPEYDSLTHRIDRVLLHPVFGLGFLLGLLFVMFQAVFAGAAPFMDMIDASFGALSELITTHLPDGLARSFLTDAVIGGVGGVIIFLPQIVILFLFILLLEDLGYMARAAFLMDRIMGGAGLHGRAFIPLLSSFACAIPGIMATRVIDNPRDRLTTILVAPLMTCSARIPVYTLIVSAFIPARQIAGIINLQGLVMFGLYAAGIVSALAVSALAKFLFARRIPSPPFMLDLPDYKVPRARSVGIALWTRASAFLRRAGTTIFSMTVVIWVLATFPLAPEGATEPAILYSFAAKIGQFIEPVLAPIGFNWQISVALIPAMAAREIAVAGLATVYSVAEGAGGGTGGGEAALATLLASQWSLATALAFLVWFIFAPQCISTLAVIRRETGAGKWMWVSVGYMFALAWSAAFVTYHLAVALGWG</sequence>
<dbReference type="Gene3D" id="3.40.50.300">
    <property type="entry name" value="P-loop containing nucleotide triphosphate hydrolases"/>
    <property type="match status" value="1"/>
</dbReference>
<dbReference type="PANTHER" id="PTHR43185">
    <property type="entry name" value="FERROUS IRON TRANSPORT PROTEIN B"/>
    <property type="match status" value="1"/>
</dbReference>
<dbReference type="PANTHER" id="PTHR43185:SF1">
    <property type="entry name" value="FE(2+) TRANSPORTER FEOB"/>
    <property type="match status" value="1"/>
</dbReference>
<dbReference type="InterPro" id="IPR050860">
    <property type="entry name" value="FeoB_GTPase"/>
</dbReference>
<dbReference type="InterPro" id="IPR030389">
    <property type="entry name" value="G_FEOB_dom"/>
</dbReference>
<dbReference type="PRINTS" id="PR00326">
    <property type="entry name" value="GTP1OBG"/>
</dbReference>
<evidence type="ECO:0000256" key="1">
    <source>
        <dbReference type="ARBA" id="ARBA00031200"/>
    </source>
</evidence>
<dbReference type="RefSeq" id="WP_377393082.1">
    <property type="nucleotide sequence ID" value="NZ_JBHUIX010000019.1"/>
</dbReference>